<proteinExistence type="predicted"/>
<dbReference type="AlphaFoldDB" id="S8BXJ7"/>
<accession>S8BXJ7</accession>
<feature type="transmembrane region" description="Helical" evidence="2">
    <location>
        <begin position="264"/>
        <end position="285"/>
    </location>
</feature>
<sequence length="345" mass="39186">MPRPRRAIEYSDDSSTTPTERRNLRNWFRENSQPNWIRNRQPTQNRYFGGAQDIQHATSNGLLSPQAEAERRARILQIQRDSQPMNNNLIAGASPNAMPGMSPGVTSTALEAGLMSRFPGSQFSTYECNGPSVRTFVVPQLVGWNNGKATDYYQTPFLRWHFKRNIISDMCFLHSLVFWITFLCIIAAAGAKYKSGEANRKETYSKNCNAWGMAVVSMSFLALTVILEFTRPQIMRVLMVLRHEEEKKKWGRYWPFYSIGMTRIYPLLSFAMMASMFGCMVYLYLDEYKINEKAIAALKQYAPEDFDTISSATVSASSSSTTTVPSATASKTFDPWNLRIGVDQL</sequence>
<protein>
    <submittedName>
        <fullName evidence="3">Uncharacterized protein</fullName>
    </submittedName>
</protein>
<dbReference type="HOGENOM" id="CLU_804153_0_0_1"/>
<keyword evidence="4" id="KW-1185">Reference proteome</keyword>
<organism evidence="3 4">
    <name type="scientific">Dactylellina haptotyla (strain CBS 200.50)</name>
    <name type="common">Nematode-trapping fungus</name>
    <name type="synonym">Monacrosporium haptotylum</name>
    <dbReference type="NCBI Taxonomy" id="1284197"/>
    <lineage>
        <taxon>Eukaryota</taxon>
        <taxon>Fungi</taxon>
        <taxon>Dikarya</taxon>
        <taxon>Ascomycota</taxon>
        <taxon>Pezizomycotina</taxon>
        <taxon>Orbiliomycetes</taxon>
        <taxon>Orbiliales</taxon>
        <taxon>Orbiliaceae</taxon>
        <taxon>Dactylellina</taxon>
    </lineage>
</organism>
<keyword evidence="2" id="KW-0472">Membrane</keyword>
<keyword evidence="2" id="KW-1133">Transmembrane helix</keyword>
<dbReference type="OrthoDB" id="5426586at2759"/>
<feature type="transmembrane region" description="Helical" evidence="2">
    <location>
        <begin position="210"/>
        <end position="229"/>
    </location>
</feature>
<evidence type="ECO:0000256" key="2">
    <source>
        <dbReference type="SAM" id="Phobius"/>
    </source>
</evidence>
<evidence type="ECO:0000313" key="4">
    <source>
        <dbReference type="Proteomes" id="UP000015100"/>
    </source>
</evidence>
<dbReference type="EMBL" id="AQGS01000439">
    <property type="protein sequence ID" value="EPS40057.1"/>
    <property type="molecule type" value="Genomic_DNA"/>
</dbReference>
<feature type="transmembrane region" description="Helical" evidence="2">
    <location>
        <begin position="171"/>
        <end position="190"/>
    </location>
</feature>
<evidence type="ECO:0000256" key="1">
    <source>
        <dbReference type="SAM" id="MobiDB-lite"/>
    </source>
</evidence>
<reference evidence="4" key="2">
    <citation type="submission" date="2013-04" db="EMBL/GenBank/DDBJ databases">
        <title>Genomic mechanisms accounting for the adaptation to parasitism in nematode-trapping fungi.</title>
        <authorList>
            <person name="Ahren D.G."/>
        </authorList>
    </citation>
    <scope>NUCLEOTIDE SEQUENCE [LARGE SCALE GENOMIC DNA]</scope>
    <source>
        <strain evidence="4">CBS 200.50</strain>
    </source>
</reference>
<evidence type="ECO:0000313" key="3">
    <source>
        <dbReference type="EMBL" id="EPS40057.1"/>
    </source>
</evidence>
<feature type="region of interest" description="Disordered" evidence="1">
    <location>
        <begin position="1"/>
        <end position="20"/>
    </location>
</feature>
<keyword evidence="2" id="KW-0812">Transmembrane</keyword>
<dbReference type="Proteomes" id="UP000015100">
    <property type="component" value="Unassembled WGS sequence"/>
</dbReference>
<gene>
    <name evidence="3" type="ORF">H072_6128</name>
</gene>
<comment type="caution">
    <text evidence="3">The sequence shown here is derived from an EMBL/GenBank/DDBJ whole genome shotgun (WGS) entry which is preliminary data.</text>
</comment>
<name>S8BXJ7_DACHA</name>
<reference evidence="3 4" key="1">
    <citation type="journal article" date="2013" name="PLoS Genet.">
        <title>Genomic mechanisms accounting for the adaptation to parasitism in nematode-trapping fungi.</title>
        <authorList>
            <person name="Meerupati T."/>
            <person name="Andersson K.M."/>
            <person name="Friman E."/>
            <person name="Kumar D."/>
            <person name="Tunlid A."/>
            <person name="Ahren D."/>
        </authorList>
    </citation>
    <scope>NUCLEOTIDE SEQUENCE [LARGE SCALE GENOMIC DNA]</scope>
    <source>
        <strain evidence="3 4">CBS 200.50</strain>
    </source>
</reference>